<sequence>MTLYRNGGKVYIASESWNRTRAAIHAIFEQEVTETGSMKFLRLVLDDLTTIKRSIDDFLEQEKTLDVLYNIAGVGVTKAAGRTMQGHELKIGVEYRDQLLGSFSVYEATTSSTNGNSYESR</sequence>
<comment type="caution">
    <text evidence="1">The sequence shown here is derived from an EMBL/GenBank/DDBJ whole genome shotgun (WGS) entry which is preliminary data.</text>
</comment>
<accession>A0A9P7YWF7</accession>
<evidence type="ECO:0000313" key="2">
    <source>
        <dbReference type="Proteomes" id="UP000887226"/>
    </source>
</evidence>
<organism evidence="1 2">
    <name type="scientific">Calycina marina</name>
    <dbReference type="NCBI Taxonomy" id="1763456"/>
    <lineage>
        <taxon>Eukaryota</taxon>
        <taxon>Fungi</taxon>
        <taxon>Dikarya</taxon>
        <taxon>Ascomycota</taxon>
        <taxon>Pezizomycotina</taxon>
        <taxon>Leotiomycetes</taxon>
        <taxon>Helotiales</taxon>
        <taxon>Pezizellaceae</taxon>
        <taxon>Calycina</taxon>
    </lineage>
</organism>
<dbReference type="EMBL" id="MU254292">
    <property type="protein sequence ID" value="KAG9241000.1"/>
    <property type="molecule type" value="Genomic_DNA"/>
</dbReference>
<keyword evidence="2" id="KW-1185">Reference proteome</keyword>
<evidence type="ECO:0000313" key="1">
    <source>
        <dbReference type="EMBL" id="KAG9241000.1"/>
    </source>
</evidence>
<gene>
    <name evidence="1" type="ORF">BJ878DRAFT_254876</name>
</gene>
<dbReference type="Proteomes" id="UP000887226">
    <property type="component" value="Unassembled WGS sequence"/>
</dbReference>
<dbReference type="InterPro" id="IPR036291">
    <property type="entry name" value="NAD(P)-bd_dom_sf"/>
</dbReference>
<dbReference type="SUPFAM" id="SSF51735">
    <property type="entry name" value="NAD(P)-binding Rossmann-fold domains"/>
    <property type="match status" value="1"/>
</dbReference>
<dbReference type="OrthoDB" id="191139at2759"/>
<dbReference type="Gene3D" id="3.40.50.720">
    <property type="entry name" value="NAD(P)-binding Rossmann-like Domain"/>
    <property type="match status" value="1"/>
</dbReference>
<proteinExistence type="predicted"/>
<reference evidence="1" key="1">
    <citation type="journal article" date="2021" name="IMA Fungus">
        <title>Genomic characterization of three marine fungi, including Emericellopsis atlantica sp. nov. with signatures of a generalist lifestyle and marine biomass degradation.</title>
        <authorList>
            <person name="Hagestad O.C."/>
            <person name="Hou L."/>
            <person name="Andersen J.H."/>
            <person name="Hansen E.H."/>
            <person name="Altermark B."/>
            <person name="Li C."/>
            <person name="Kuhnert E."/>
            <person name="Cox R.J."/>
            <person name="Crous P.W."/>
            <person name="Spatafora J.W."/>
            <person name="Lail K."/>
            <person name="Amirebrahimi M."/>
            <person name="Lipzen A."/>
            <person name="Pangilinan J."/>
            <person name="Andreopoulos W."/>
            <person name="Hayes R.D."/>
            <person name="Ng V."/>
            <person name="Grigoriev I.V."/>
            <person name="Jackson S.A."/>
            <person name="Sutton T.D.S."/>
            <person name="Dobson A.D.W."/>
            <person name="Rama T."/>
        </authorList>
    </citation>
    <scope>NUCLEOTIDE SEQUENCE</scope>
    <source>
        <strain evidence="1">TRa3180A</strain>
    </source>
</reference>
<protein>
    <submittedName>
        <fullName evidence="1">Uncharacterized protein</fullName>
    </submittedName>
</protein>
<dbReference type="AlphaFoldDB" id="A0A9P7YWF7"/>
<name>A0A9P7YWF7_9HELO</name>